<comment type="caution">
    <text evidence="1">The sequence shown here is derived from an EMBL/GenBank/DDBJ whole genome shotgun (WGS) entry which is preliminary data.</text>
</comment>
<dbReference type="CDD" id="cd00090">
    <property type="entry name" value="HTH_ARSR"/>
    <property type="match status" value="1"/>
</dbReference>
<dbReference type="InterPro" id="IPR011991">
    <property type="entry name" value="ArsR-like_HTH"/>
</dbReference>
<dbReference type="InterPro" id="IPR036388">
    <property type="entry name" value="WH-like_DNA-bd_sf"/>
</dbReference>
<accession>A0A2V5IYA9</accession>
<dbReference type="Pfam" id="PF12840">
    <property type="entry name" value="HTH_20"/>
    <property type="match status" value="1"/>
</dbReference>
<gene>
    <name evidence="1" type="ORF">CVS30_05225</name>
</gene>
<sequence>MLDVAVIENAAAAEATLDPIRSRLLAELRVPSSAATVAARMDLPRQKVNYHLKMLERHGLVVLVEEKRRGNVTERIMGATAHSYVISPAALPGVAPDPAHEPNKLSARWMLAVAARLVKDVGTLITGAERANQRLATFALDGEITFATAADRAAFVAELSAATTALAQKYHSGTGAGGRKHRLVVALHPSVTVNLGNELKES</sequence>
<evidence type="ECO:0000313" key="2">
    <source>
        <dbReference type="Proteomes" id="UP000247980"/>
    </source>
</evidence>
<evidence type="ECO:0000313" key="1">
    <source>
        <dbReference type="EMBL" id="PYI39363.1"/>
    </source>
</evidence>
<dbReference type="AlphaFoldDB" id="A0A2V5IYA9"/>
<dbReference type="EMBL" id="QJVC01000003">
    <property type="protein sequence ID" value="PYI39363.1"/>
    <property type="molecule type" value="Genomic_DNA"/>
</dbReference>
<proteinExistence type="predicted"/>
<dbReference type="InterPro" id="IPR036390">
    <property type="entry name" value="WH_DNA-bd_sf"/>
</dbReference>
<name>A0A2V5IYA9_9MICC</name>
<protein>
    <submittedName>
        <fullName evidence="1">Transcriptional regulator</fullName>
    </submittedName>
</protein>
<keyword evidence="2" id="KW-1185">Reference proteome</keyword>
<dbReference type="SUPFAM" id="SSF46785">
    <property type="entry name" value="Winged helix' DNA-binding domain"/>
    <property type="match status" value="1"/>
</dbReference>
<dbReference type="RefSeq" id="WP_110484267.1">
    <property type="nucleotide sequence ID" value="NZ_QJVC01000003.1"/>
</dbReference>
<dbReference type="Gene3D" id="1.10.10.10">
    <property type="entry name" value="Winged helix-like DNA-binding domain superfamily/Winged helix DNA-binding domain"/>
    <property type="match status" value="1"/>
</dbReference>
<dbReference type="Proteomes" id="UP000247980">
    <property type="component" value="Unassembled WGS sequence"/>
</dbReference>
<reference evidence="1 2" key="1">
    <citation type="submission" date="2018-05" db="EMBL/GenBank/DDBJ databases">
        <title>Genetic diversity of glacier-inhabiting Cryobacterium bacteria in China and description of Cryobacterium mengkeensis sp. nov. and Arthrobacter glacialis sp. nov.</title>
        <authorList>
            <person name="Liu Q."/>
            <person name="Xin Y.-H."/>
        </authorList>
    </citation>
    <scope>NUCLEOTIDE SEQUENCE [LARGE SCALE GENOMIC DNA]</scope>
    <source>
        <strain evidence="1 2">B7</strain>
    </source>
</reference>
<organism evidence="1 2">
    <name type="scientific">Arthrobacter psychrolactophilus</name>
    <dbReference type="NCBI Taxonomy" id="92442"/>
    <lineage>
        <taxon>Bacteria</taxon>
        <taxon>Bacillati</taxon>
        <taxon>Actinomycetota</taxon>
        <taxon>Actinomycetes</taxon>
        <taxon>Micrococcales</taxon>
        <taxon>Micrococcaceae</taxon>
        <taxon>Arthrobacter</taxon>
    </lineage>
</organism>
<dbReference type="OrthoDB" id="9788770at2"/>